<reference evidence="2" key="1">
    <citation type="submission" date="2020-01" db="EMBL/GenBank/DDBJ databases">
        <authorList>
            <person name="Rat A."/>
        </authorList>
    </citation>
    <scope>NUCLEOTIDE SEQUENCE</scope>
    <source>
        <strain evidence="2">LMG 31231</strain>
    </source>
</reference>
<dbReference type="EMBL" id="JAAEDM010000168">
    <property type="protein sequence ID" value="MBR0674467.1"/>
    <property type="molecule type" value="Genomic_DNA"/>
</dbReference>
<name>A0A9X9X4Y8_9PROT</name>
<organism evidence="2 3">
    <name type="scientific">Neoroseomonas soli</name>
    <dbReference type="NCBI Taxonomy" id="1081025"/>
    <lineage>
        <taxon>Bacteria</taxon>
        <taxon>Pseudomonadati</taxon>
        <taxon>Pseudomonadota</taxon>
        <taxon>Alphaproteobacteria</taxon>
        <taxon>Acetobacterales</taxon>
        <taxon>Acetobacteraceae</taxon>
        <taxon>Neoroseomonas</taxon>
    </lineage>
</organism>
<evidence type="ECO:0000313" key="2">
    <source>
        <dbReference type="EMBL" id="MBR0674467.1"/>
    </source>
</evidence>
<proteinExistence type="predicted"/>
<evidence type="ECO:0000313" key="3">
    <source>
        <dbReference type="Proteomes" id="UP001138751"/>
    </source>
</evidence>
<feature type="region of interest" description="Disordered" evidence="1">
    <location>
        <begin position="36"/>
        <end position="57"/>
    </location>
</feature>
<dbReference type="RefSeq" id="WP_211864873.1">
    <property type="nucleotide sequence ID" value="NZ_JAAEDM010000168.1"/>
</dbReference>
<reference evidence="2" key="2">
    <citation type="journal article" date="2021" name="Syst. Appl. Microbiol.">
        <title>Roseomonas hellenica sp. nov., isolated from roots of wild-growing Alkanna tinctoria.</title>
        <authorList>
            <person name="Rat A."/>
            <person name="Naranjo H.D."/>
            <person name="Lebbe L."/>
            <person name="Cnockaert M."/>
            <person name="Krigas N."/>
            <person name="Grigoriadou K."/>
            <person name="Maloupa E."/>
            <person name="Willems A."/>
        </authorList>
    </citation>
    <scope>NUCLEOTIDE SEQUENCE</scope>
    <source>
        <strain evidence="2">LMG 31231</strain>
    </source>
</reference>
<sequence length="71" mass="7911">MSDRKMTDAQRAYEAKRAAKSGMSLEKWLVEKDKRAAQDAREAAAATPKATEAAKKPSFFSRLLEKAQKPL</sequence>
<keyword evidence="3" id="KW-1185">Reference proteome</keyword>
<protein>
    <submittedName>
        <fullName evidence="2">Uncharacterized protein</fullName>
    </submittedName>
</protein>
<comment type="caution">
    <text evidence="2">The sequence shown here is derived from an EMBL/GenBank/DDBJ whole genome shotgun (WGS) entry which is preliminary data.</text>
</comment>
<evidence type="ECO:0000256" key="1">
    <source>
        <dbReference type="SAM" id="MobiDB-lite"/>
    </source>
</evidence>
<gene>
    <name evidence="2" type="ORF">GXW76_25095</name>
</gene>
<dbReference type="Proteomes" id="UP001138751">
    <property type="component" value="Unassembled WGS sequence"/>
</dbReference>
<dbReference type="AlphaFoldDB" id="A0A9X9X4Y8"/>
<accession>A0A9X9X4Y8</accession>